<keyword evidence="4" id="KW-1133">Transmembrane helix</keyword>
<evidence type="ECO:0000256" key="1">
    <source>
        <dbReference type="ARBA" id="ARBA00022737"/>
    </source>
</evidence>
<organism evidence="6 7">
    <name type="scientific">Byssothecium circinans</name>
    <dbReference type="NCBI Taxonomy" id="147558"/>
    <lineage>
        <taxon>Eukaryota</taxon>
        <taxon>Fungi</taxon>
        <taxon>Dikarya</taxon>
        <taxon>Ascomycota</taxon>
        <taxon>Pezizomycotina</taxon>
        <taxon>Dothideomycetes</taxon>
        <taxon>Pleosporomycetidae</taxon>
        <taxon>Pleosporales</taxon>
        <taxon>Massarineae</taxon>
        <taxon>Massarinaceae</taxon>
        <taxon>Byssothecium</taxon>
    </lineage>
</organism>
<keyword evidence="5" id="KW-0732">Signal</keyword>
<feature type="compositionally biased region" description="Polar residues" evidence="3">
    <location>
        <begin position="602"/>
        <end position="612"/>
    </location>
</feature>
<feature type="compositionally biased region" description="Basic and acidic residues" evidence="3">
    <location>
        <begin position="720"/>
        <end position="737"/>
    </location>
</feature>
<keyword evidence="4" id="KW-0812">Transmembrane</keyword>
<evidence type="ECO:0008006" key="8">
    <source>
        <dbReference type="Google" id="ProtNLM"/>
    </source>
</evidence>
<feature type="chain" id="PRO_5025608058" description="Galactose oxidase" evidence="5">
    <location>
        <begin position="22"/>
        <end position="737"/>
    </location>
</feature>
<gene>
    <name evidence="6" type="ORF">CC80DRAFT_87779</name>
</gene>
<feature type="region of interest" description="Disordered" evidence="3">
    <location>
        <begin position="527"/>
        <end position="546"/>
    </location>
</feature>
<feature type="transmembrane region" description="Helical" evidence="4">
    <location>
        <begin position="461"/>
        <end position="486"/>
    </location>
</feature>
<dbReference type="OrthoDB" id="10251809at2759"/>
<protein>
    <recommendedName>
        <fullName evidence="8">Galactose oxidase</fullName>
    </recommendedName>
</protein>
<feature type="region of interest" description="Disordered" evidence="3">
    <location>
        <begin position="496"/>
        <end position="520"/>
    </location>
</feature>
<dbReference type="SUPFAM" id="SSF50965">
    <property type="entry name" value="Galactose oxidase, central domain"/>
    <property type="match status" value="1"/>
</dbReference>
<dbReference type="InterPro" id="IPR011043">
    <property type="entry name" value="Gal_Oxase/kelch_b-propeller"/>
</dbReference>
<keyword evidence="1" id="KW-0677">Repeat</keyword>
<dbReference type="EMBL" id="ML976994">
    <property type="protein sequence ID" value="KAF1955602.1"/>
    <property type="molecule type" value="Genomic_DNA"/>
</dbReference>
<accession>A0A6A5TVC8</accession>
<evidence type="ECO:0000313" key="7">
    <source>
        <dbReference type="Proteomes" id="UP000800035"/>
    </source>
</evidence>
<feature type="compositionally biased region" description="Pro residues" evidence="3">
    <location>
        <begin position="629"/>
        <end position="638"/>
    </location>
</feature>
<dbReference type="Proteomes" id="UP000800035">
    <property type="component" value="Unassembled WGS sequence"/>
</dbReference>
<keyword evidence="2" id="KW-0408">Iron</keyword>
<dbReference type="Gene3D" id="2.120.10.80">
    <property type="entry name" value="Kelch-type beta propeller"/>
    <property type="match status" value="1"/>
</dbReference>
<evidence type="ECO:0000256" key="5">
    <source>
        <dbReference type="SAM" id="SignalP"/>
    </source>
</evidence>
<evidence type="ECO:0000256" key="3">
    <source>
        <dbReference type="SAM" id="MobiDB-lite"/>
    </source>
</evidence>
<dbReference type="GO" id="GO:0019760">
    <property type="term" value="P:glucosinolate metabolic process"/>
    <property type="evidence" value="ECO:0007669"/>
    <property type="project" value="UniProtKB-ARBA"/>
</dbReference>
<evidence type="ECO:0000256" key="4">
    <source>
        <dbReference type="SAM" id="Phobius"/>
    </source>
</evidence>
<proteinExistence type="predicted"/>
<keyword evidence="4" id="KW-0472">Membrane</keyword>
<keyword evidence="7" id="KW-1185">Reference proteome</keyword>
<name>A0A6A5TVC8_9PLEO</name>
<feature type="signal peptide" evidence="5">
    <location>
        <begin position="1"/>
        <end position="21"/>
    </location>
</feature>
<feature type="region of interest" description="Disordered" evidence="3">
    <location>
        <begin position="555"/>
        <end position="737"/>
    </location>
</feature>
<dbReference type="InterPro" id="IPR015915">
    <property type="entry name" value="Kelch-typ_b-propeller"/>
</dbReference>
<evidence type="ECO:0000256" key="2">
    <source>
        <dbReference type="ARBA" id="ARBA00023004"/>
    </source>
</evidence>
<dbReference type="AlphaFoldDB" id="A0A6A5TVC8"/>
<dbReference type="PANTHER" id="PTHR47435:SF4">
    <property type="entry name" value="KELCH REPEAT PROTEIN (AFU_ORTHOLOGUE AFUA_5G12780)"/>
    <property type="match status" value="1"/>
</dbReference>
<evidence type="ECO:0000313" key="6">
    <source>
        <dbReference type="EMBL" id="KAF1955602.1"/>
    </source>
</evidence>
<reference evidence="6" key="1">
    <citation type="journal article" date="2020" name="Stud. Mycol.">
        <title>101 Dothideomycetes genomes: a test case for predicting lifestyles and emergence of pathogens.</title>
        <authorList>
            <person name="Haridas S."/>
            <person name="Albert R."/>
            <person name="Binder M."/>
            <person name="Bloem J."/>
            <person name="Labutti K."/>
            <person name="Salamov A."/>
            <person name="Andreopoulos B."/>
            <person name="Baker S."/>
            <person name="Barry K."/>
            <person name="Bills G."/>
            <person name="Bluhm B."/>
            <person name="Cannon C."/>
            <person name="Castanera R."/>
            <person name="Culley D."/>
            <person name="Daum C."/>
            <person name="Ezra D."/>
            <person name="Gonzalez J."/>
            <person name="Henrissat B."/>
            <person name="Kuo A."/>
            <person name="Liang C."/>
            <person name="Lipzen A."/>
            <person name="Lutzoni F."/>
            <person name="Magnuson J."/>
            <person name="Mondo S."/>
            <person name="Nolan M."/>
            <person name="Ohm R."/>
            <person name="Pangilinan J."/>
            <person name="Park H.-J."/>
            <person name="Ramirez L."/>
            <person name="Alfaro M."/>
            <person name="Sun H."/>
            <person name="Tritt A."/>
            <person name="Yoshinaga Y."/>
            <person name="Zwiers L.-H."/>
            <person name="Turgeon B."/>
            <person name="Goodwin S."/>
            <person name="Spatafora J."/>
            <person name="Crous P."/>
            <person name="Grigoriev I."/>
        </authorList>
    </citation>
    <scope>NUCLEOTIDE SEQUENCE</scope>
    <source>
        <strain evidence="6">CBS 675.92</strain>
    </source>
</reference>
<dbReference type="Gene3D" id="1.20.5.510">
    <property type="entry name" value="Single helix bin"/>
    <property type="match status" value="1"/>
</dbReference>
<sequence length="737" mass="80328">MAFIRLCLLAALSLATLSLQAKNPINDFCRRWGHQTAEVDGKLFIDGGLVAWNPLSTNPSNYTNTWLLYSDLNSTTQDVGMPPQYANLTKNATVPSVAGGILWADEVNKCFYLFGGQYQSNPTDFSFWSYDVPMNQWNETKYTSNVNSLQRVAYGAGTTVEELGLGFYYGGWMNNLTNPLWSGSPIVSSNLIRYDFTRGTLNNNTGPDSVGRAEGQMVYLPASDGGLLVYFGGVEDPYRNGTVVAANMSTIRIFDISSSKWYAQTASGDVPKSRRQFCAGATWADDHSSYNIYLYGGFGVENVTGYDDSYILSLPSFKWIKSWPTDNTTQAYPHGGCTANVINRDQMIVMGGWYTTSDICDSPNSQGQHNMNLGYNGPAKSLWDKYDPKVSKYFVPTPVISAIGGGPTGGATAKTPTNWDNADLGTYFTRVPTFSARAATRVVPTGTSIPSETGSPKKTNVGAIVGGVVGGLVGLILILSLVLFCLHRRKKTLKEKNEVNNAPPPSELAATSLPQELPSPGLAKYMSLQQQPDPSTHPAYSGRISLHSRFPSDDYRYMTSPYPAQQNSNTSPTITPPYPSPYNPEFPREAHQQRNGYVPYSDNPNAYDTQNPPSTPAAALERQYSYPSSIPPAHPPFAPAQQPQVYYPPPPEPSTHSRTRQSFSDHIGSPDGTQRSMSPDNEPPSTAPTPAQFYAQPVPRHGALAAGGGSPSSGSLRGSVDSRRRMGRGRFVEVDYM</sequence>
<dbReference type="PANTHER" id="PTHR47435">
    <property type="entry name" value="KELCH REPEAT PROTEIN (AFU_ORTHOLOGUE AFUA_5G12780)"/>
    <property type="match status" value="1"/>
</dbReference>
<feature type="compositionally biased region" description="Pro residues" evidence="3">
    <location>
        <begin position="574"/>
        <end position="584"/>
    </location>
</feature>